<proteinExistence type="predicted"/>
<gene>
    <name evidence="2" type="ORF">ABEB36_009118</name>
</gene>
<dbReference type="AlphaFoldDB" id="A0ABD1EP82"/>
<evidence type="ECO:0000313" key="2">
    <source>
        <dbReference type="EMBL" id="KAL1498299.1"/>
    </source>
</evidence>
<keyword evidence="1" id="KW-1133">Transmembrane helix</keyword>
<protein>
    <submittedName>
        <fullName evidence="2">Uncharacterized protein</fullName>
    </submittedName>
</protein>
<dbReference type="EMBL" id="JBDJPC010000006">
    <property type="protein sequence ID" value="KAL1498299.1"/>
    <property type="molecule type" value="Genomic_DNA"/>
</dbReference>
<feature type="transmembrane region" description="Helical" evidence="1">
    <location>
        <begin position="119"/>
        <end position="141"/>
    </location>
</feature>
<reference evidence="2 3" key="1">
    <citation type="submission" date="2024-05" db="EMBL/GenBank/DDBJ databases">
        <title>Genetic variation in Jamaican populations of the coffee berry borer (Hypothenemus hampei).</title>
        <authorList>
            <person name="Errbii M."/>
            <person name="Myrie A."/>
        </authorList>
    </citation>
    <scope>NUCLEOTIDE SEQUENCE [LARGE SCALE GENOMIC DNA]</scope>
    <source>
        <strain evidence="2">JA-Hopewell-2020-01-JO</strain>
        <tissue evidence="2">Whole body</tissue>
    </source>
</reference>
<evidence type="ECO:0000313" key="3">
    <source>
        <dbReference type="Proteomes" id="UP001566132"/>
    </source>
</evidence>
<keyword evidence="3" id="KW-1185">Reference proteome</keyword>
<feature type="transmembrane region" description="Helical" evidence="1">
    <location>
        <begin position="81"/>
        <end position="99"/>
    </location>
</feature>
<evidence type="ECO:0000256" key="1">
    <source>
        <dbReference type="SAM" id="Phobius"/>
    </source>
</evidence>
<accession>A0ABD1EP82</accession>
<keyword evidence="1" id="KW-0472">Membrane</keyword>
<keyword evidence="1" id="KW-0812">Transmembrane</keyword>
<sequence length="196" mass="22441">MKRIHQVPLLKKNVLLGLKFISSIPKFLLLFSTHIRFSFGVFPIYSDIESSLDHRVITFILWFVANSHNVVDPALNIPINIPWFAFNYSLSLVILFLTLKNHFLIFSFIQFMFSSIHDILLYFISLDAITSFPICISFFAIKKFPEITITENDLPISVGCGKQFCISVFLPNKYLCIKVNSDGGRHSFHFVASSVP</sequence>
<dbReference type="Proteomes" id="UP001566132">
    <property type="component" value="Unassembled WGS sequence"/>
</dbReference>
<name>A0ABD1EP82_HYPHA</name>
<organism evidence="2 3">
    <name type="scientific">Hypothenemus hampei</name>
    <name type="common">Coffee berry borer</name>
    <dbReference type="NCBI Taxonomy" id="57062"/>
    <lineage>
        <taxon>Eukaryota</taxon>
        <taxon>Metazoa</taxon>
        <taxon>Ecdysozoa</taxon>
        <taxon>Arthropoda</taxon>
        <taxon>Hexapoda</taxon>
        <taxon>Insecta</taxon>
        <taxon>Pterygota</taxon>
        <taxon>Neoptera</taxon>
        <taxon>Endopterygota</taxon>
        <taxon>Coleoptera</taxon>
        <taxon>Polyphaga</taxon>
        <taxon>Cucujiformia</taxon>
        <taxon>Curculionidae</taxon>
        <taxon>Scolytinae</taxon>
        <taxon>Hypothenemus</taxon>
    </lineage>
</organism>
<comment type="caution">
    <text evidence="2">The sequence shown here is derived from an EMBL/GenBank/DDBJ whole genome shotgun (WGS) entry which is preliminary data.</text>
</comment>